<protein>
    <submittedName>
        <fullName evidence="1">CU044_5270 family protein</fullName>
    </submittedName>
</protein>
<proteinExistence type="predicted"/>
<comment type="caution">
    <text evidence="1">The sequence shown here is derived from an EMBL/GenBank/DDBJ whole genome shotgun (WGS) entry which is preliminary data.</text>
</comment>
<dbReference type="EMBL" id="BAAAVI010000069">
    <property type="protein sequence ID" value="GAA2901001.1"/>
    <property type="molecule type" value="Genomic_DNA"/>
</dbReference>
<gene>
    <name evidence="1" type="ORF">GCM10010517_66760</name>
</gene>
<accession>A0ABN3W763</accession>
<reference evidence="1 2" key="1">
    <citation type="journal article" date="2019" name="Int. J. Syst. Evol. Microbiol.">
        <title>The Global Catalogue of Microorganisms (GCM) 10K type strain sequencing project: providing services to taxonomists for standard genome sequencing and annotation.</title>
        <authorList>
            <consortium name="The Broad Institute Genomics Platform"/>
            <consortium name="The Broad Institute Genome Sequencing Center for Infectious Disease"/>
            <person name="Wu L."/>
            <person name="Ma J."/>
        </authorList>
    </citation>
    <scope>NUCLEOTIDE SEQUENCE [LARGE SCALE GENOMIC DNA]</scope>
    <source>
        <strain evidence="1 2">JCM 6242</strain>
    </source>
</reference>
<evidence type="ECO:0000313" key="1">
    <source>
        <dbReference type="EMBL" id="GAA2901001.1"/>
    </source>
</evidence>
<dbReference type="Proteomes" id="UP001500831">
    <property type="component" value="Unassembled WGS sequence"/>
</dbReference>
<organism evidence="1 2">
    <name type="scientific">Streptosporangium fragile</name>
    <dbReference type="NCBI Taxonomy" id="46186"/>
    <lineage>
        <taxon>Bacteria</taxon>
        <taxon>Bacillati</taxon>
        <taxon>Actinomycetota</taxon>
        <taxon>Actinomycetes</taxon>
        <taxon>Streptosporangiales</taxon>
        <taxon>Streptosporangiaceae</taxon>
        <taxon>Streptosporangium</taxon>
    </lineage>
</organism>
<evidence type="ECO:0000313" key="2">
    <source>
        <dbReference type="Proteomes" id="UP001500831"/>
    </source>
</evidence>
<sequence>MRPDGLLDDAYRRRRDADLARAFAEAPSPRSTVLSRLAAPWSRLASRSPMVPRLLVAGALAGLAAVTVIPAATTGTAVLGGPGGDATPSLAEPVRSAAPVTATLDARTFLLAGAETVAGQTALTGRYWYERTRTFEPTDSGAVVAHTGEVWYDGRGGRSSSNQDVEVTFAEKADEAAWKAKGSPSLWPDPKTQEFSGMILKTGIGKKSLTLDDERNLPGDVRGMEQWLRSAHQGGSFPVFVFDAARHILSSPATPAARSAVLRVLADQPGITLERGVKDPLGRTGVAVTTAGGDIRLIVDESGASLLAFEYNGPDEEPRTADRAVFIPARKGLKVAYESSGWVGKLGARP</sequence>
<keyword evidence="2" id="KW-1185">Reference proteome</keyword>
<name>A0ABN3W763_9ACTN</name>